<name>A0A916XM98_9HYPH</name>
<keyword evidence="7 9" id="KW-0460">Magnesium</keyword>
<comment type="domain">
    <text evidence="9">Comprises of two domains. The C-terminal domain contains the binding site for glutamine and catalyzes the hydrolysis of this substrate to glutamate and ammonia. The N-terminal domain is anticipated to bind ATP and hydrogenobyrinate and catalyzes the ultimate synthesis of the diamide product. The ammonia produced via the glutaminase domain is probably translocated to the adjacent domain via a molecular tunnel, where it reacts with an activated intermediate.</text>
</comment>
<dbReference type="AlphaFoldDB" id="A0A916XM98"/>
<evidence type="ECO:0000256" key="2">
    <source>
        <dbReference type="ARBA" id="ARBA00006205"/>
    </source>
</evidence>
<dbReference type="SUPFAM" id="SSF52540">
    <property type="entry name" value="P-loop containing nucleoside triphosphate hydrolases"/>
    <property type="match status" value="1"/>
</dbReference>
<dbReference type="GO" id="GO:0042242">
    <property type="term" value="F:cobyrinic acid a,c-diamide synthase activity"/>
    <property type="evidence" value="ECO:0007669"/>
    <property type="project" value="InterPro"/>
</dbReference>
<dbReference type="GO" id="GO:0043802">
    <property type="term" value="F:hydrogenobyrinic acid a,c-diamide synthase (glutamine-hydrolysing) activity"/>
    <property type="evidence" value="ECO:0007669"/>
    <property type="project" value="UniProtKB-UniRule"/>
</dbReference>
<dbReference type="RefSeq" id="WP_188611910.1">
    <property type="nucleotide sequence ID" value="NZ_BMGG01000010.1"/>
</dbReference>
<reference evidence="12" key="2">
    <citation type="submission" date="2020-09" db="EMBL/GenBank/DDBJ databases">
        <authorList>
            <person name="Sun Q."/>
            <person name="Zhou Y."/>
        </authorList>
    </citation>
    <scope>NUCLEOTIDE SEQUENCE</scope>
    <source>
        <strain evidence="12">CGMCC 1.12919</strain>
    </source>
</reference>
<dbReference type="GO" id="GO:0009236">
    <property type="term" value="P:cobalamin biosynthetic process"/>
    <property type="evidence" value="ECO:0007669"/>
    <property type="project" value="UniProtKB-UniRule"/>
</dbReference>
<accession>A0A916XM98</accession>
<evidence type="ECO:0000256" key="1">
    <source>
        <dbReference type="ARBA" id="ARBA00001946"/>
    </source>
</evidence>
<evidence type="ECO:0000259" key="10">
    <source>
        <dbReference type="Pfam" id="PF01656"/>
    </source>
</evidence>
<dbReference type="GO" id="GO:0005524">
    <property type="term" value="F:ATP binding"/>
    <property type="evidence" value="ECO:0007669"/>
    <property type="project" value="UniProtKB-UniRule"/>
</dbReference>
<keyword evidence="4 9" id="KW-0436">Ligase</keyword>
<evidence type="ECO:0000256" key="7">
    <source>
        <dbReference type="ARBA" id="ARBA00022842"/>
    </source>
</evidence>
<comment type="similarity">
    <text evidence="2">Belongs to the CobB/CobQ family. CobQ subfamily.</text>
</comment>
<keyword evidence="6 9" id="KW-0067">ATP-binding</keyword>
<comment type="miscellaneous">
    <text evidence="9">The a and c carboxylates of hydrogenobyrinate are activated for nucleophilic attack via formation of a phosphorylated intermediate by ATP. CobB catalyzes first the amidation of the c-carboxylate, and then that of the a-carboxylate.</text>
</comment>
<keyword evidence="5 9" id="KW-0547">Nucleotide-binding</keyword>
<feature type="domain" description="CobB/CobQ-like glutamine amidotransferase" evidence="11">
    <location>
        <begin position="254"/>
        <end position="442"/>
    </location>
</feature>
<sequence length="444" mass="45605">MTAAAALPRARGILVSAPRSGAGKTTVTLGLLTAFAARGLTVQAVKTGPDYIDPAFHAAATGRPGLNLDTWAMPAPLVDALADEAAGADLVIAEGAMGLFDGIPGRPGRSGAPADVAARLGLPVVLVLDVSGQSQSAAAVARGFSGYDPAVRIAGVVLNKAGSERHIRLVSDAMRALAMPVLGAIPRDAGLSLPERHLGLVQAVEHADLAERLSQLRAVAERHLDLDAILALAVSLPDFAQPAAVVPLPPPGQRIALASDAAFGFVYPHVLAGWRRAGAEVVPFSPLADEPPPDRCDACWLPGGYPELHAAQLAAAGRFRTGVRRFAETRPVHGECGGYMVLGQALADADGTTHAMLGLLGHSTSYARRKLNLGYREATLRAAGVLGPAGAVVRGHEFHYAVVADPGADEPMADLLDGEGRPLGPAGGRRGQVSGTFFHAIATA</sequence>
<comment type="pathway">
    <text evidence="9">Cofactor biosynthesis; adenosylcobalamin biosynthesis; cob(II)yrinate a,c-diamide from precorrin-2 (aerobic route): step 9/10.</text>
</comment>
<evidence type="ECO:0000256" key="3">
    <source>
        <dbReference type="ARBA" id="ARBA00022573"/>
    </source>
</evidence>
<dbReference type="InterPro" id="IPR011698">
    <property type="entry name" value="GATase_3"/>
</dbReference>
<dbReference type="InterPro" id="IPR002586">
    <property type="entry name" value="CobQ/CobB/MinD/ParA_Nub-bd_dom"/>
</dbReference>
<dbReference type="NCBIfam" id="TIGR00379">
    <property type="entry name" value="cobB"/>
    <property type="match status" value="1"/>
</dbReference>
<comment type="catalytic activity">
    <reaction evidence="9">
        <text>hydrogenobyrinate + 2 L-glutamine + 2 ATP + 2 H2O = hydrogenobyrinate a,c-diamide + 2 L-glutamate + 2 ADP + 2 phosphate + 2 H(+)</text>
        <dbReference type="Rhea" id="RHEA:12544"/>
        <dbReference type="ChEBI" id="CHEBI:15377"/>
        <dbReference type="ChEBI" id="CHEBI:15378"/>
        <dbReference type="ChEBI" id="CHEBI:29985"/>
        <dbReference type="ChEBI" id="CHEBI:30616"/>
        <dbReference type="ChEBI" id="CHEBI:43474"/>
        <dbReference type="ChEBI" id="CHEBI:58359"/>
        <dbReference type="ChEBI" id="CHEBI:77873"/>
        <dbReference type="ChEBI" id="CHEBI:77874"/>
        <dbReference type="ChEBI" id="CHEBI:456216"/>
        <dbReference type="EC" id="6.3.5.9"/>
    </reaction>
</comment>
<keyword evidence="13" id="KW-1185">Reference proteome</keyword>
<evidence type="ECO:0000256" key="4">
    <source>
        <dbReference type="ARBA" id="ARBA00022598"/>
    </source>
</evidence>
<dbReference type="Pfam" id="PF07685">
    <property type="entry name" value="GATase_3"/>
    <property type="match status" value="1"/>
</dbReference>
<evidence type="ECO:0000256" key="5">
    <source>
        <dbReference type="ARBA" id="ARBA00022741"/>
    </source>
</evidence>
<evidence type="ECO:0000256" key="6">
    <source>
        <dbReference type="ARBA" id="ARBA00022840"/>
    </source>
</evidence>
<dbReference type="InterPro" id="IPR029062">
    <property type="entry name" value="Class_I_gatase-like"/>
</dbReference>
<comment type="caution">
    <text evidence="12">The sequence shown here is derived from an EMBL/GenBank/DDBJ whole genome shotgun (WGS) entry which is preliminary data.</text>
</comment>
<evidence type="ECO:0000313" key="13">
    <source>
        <dbReference type="Proteomes" id="UP000637002"/>
    </source>
</evidence>
<evidence type="ECO:0000259" key="11">
    <source>
        <dbReference type="Pfam" id="PF07685"/>
    </source>
</evidence>
<dbReference type="Gene3D" id="3.40.50.880">
    <property type="match status" value="1"/>
</dbReference>
<dbReference type="HAMAP" id="MF_00027">
    <property type="entry name" value="CobB_CbiA"/>
    <property type="match status" value="1"/>
</dbReference>
<proteinExistence type="inferred from homology"/>
<feature type="active site" description="Nucleophile" evidence="9">
    <location>
        <position position="336"/>
    </location>
</feature>
<organism evidence="12 13">
    <name type="scientific">Chelatococcus reniformis</name>
    <dbReference type="NCBI Taxonomy" id="1494448"/>
    <lineage>
        <taxon>Bacteria</taxon>
        <taxon>Pseudomonadati</taxon>
        <taxon>Pseudomonadota</taxon>
        <taxon>Alphaproteobacteria</taxon>
        <taxon>Hyphomicrobiales</taxon>
        <taxon>Chelatococcaceae</taxon>
        <taxon>Chelatococcus</taxon>
    </lineage>
</organism>
<evidence type="ECO:0000256" key="8">
    <source>
        <dbReference type="ARBA" id="ARBA00022962"/>
    </source>
</evidence>
<evidence type="ECO:0000256" key="9">
    <source>
        <dbReference type="HAMAP-Rule" id="MF_00027"/>
    </source>
</evidence>
<feature type="domain" description="CobQ/CobB/MinD/ParA nucleotide binding" evidence="10">
    <location>
        <begin position="13"/>
        <end position="198"/>
    </location>
</feature>
<dbReference type="EMBL" id="BMGG01000010">
    <property type="protein sequence ID" value="GGC86068.1"/>
    <property type="molecule type" value="Genomic_DNA"/>
</dbReference>
<dbReference type="Pfam" id="PF01656">
    <property type="entry name" value="CbiA"/>
    <property type="match status" value="1"/>
</dbReference>
<dbReference type="PANTHER" id="PTHR43873:SF1">
    <property type="entry name" value="COBYRINATE A,C-DIAMIDE SYNTHASE"/>
    <property type="match status" value="1"/>
</dbReference>
<keyword evidence="8 9" id="KW-0315">Glutamine amidotransferase</keyword>
<feature type="site" description="Increases nucleophilicity of active site Cys" evidence="9">
    <location>
        <position position="439"/>
    </location>
</feature>
<dbReference type="InterPro" id="IPR004484">
    <property type="entry name" value="CbiA/CobB_synth"/>
</dbReference>
<dbReference type="Gene3D" id="3.40.50.300">
    <property type="entry name" value="P-loop containing nucleotide triphosphate hydrolases"/>
    <property type="match status" value="1"/>
</dbReference>
<dbReference type="EC" id="6.3.5.9" evidence="9"/>
<dbReference type="NCBIfam" id="NF002204">
    <property type="entry name" value="PRK01077.1"/>
    <property type="match status" value="1"/>
</dbReference>
<keyword evidence="3 9" id="KW-0169">Cobalamin biosynthesis</keyword>
<comment type="cofactor">
    <cofactor evidence="1 9">
        <name>Mg(2+)</name>
        <dbReference type="ChEBI" id="CHEBI:18420"/>
    </cofactor>
</comment>
<reference evidence="12" key="1">
    <citation type="journal article" date="2014" name="Int. J. Syst. Evol. Microbiol.">
        <title>Complete genome sequence of Corynebacterium casei LMG S-19264T (=DSM 44701T), isolated from a smear-ripened cheese.</title>
        <authorList>
            <consortium name="US DOE Joint Genome Institute (JGI-PGF)"/>
            <person name="Walter F."/>
            <person name="Albersmeier A."/>
            <person name="Kalinowski J."/>
            <person name="Ruckert C."/>
        </authorList>
    </citation>
    <scope>NUCLEOTIDE SEQUENCE</scope>
    <source>
        <strain evidence="12">CGMCC 1.12919</strain>
    </source>
</reference>
<dbReference type="PANTHER" id="PTHR43873">
    <property type="entry name" value="COBYRINATE A,C-DIAMIDE SYNTHASE"/>
    <property type="match status" value="1"/>
</dbReference>
<dbReference type="PROSITE" id="PS51274">
    <property type="entry name" value="GATASE_COBBQ"/>
    <property type="match status" value="1"/>
</dbReference>
<comment type="function">
    <text evidence="9">Catalyzes the ATP-dependent amidation of the two carboxylate groups at positions a and c of hydrogenobyrinate, using either L-glutamine or ammonia as the nitrogen source.</text>
</comment>
<evidence type="ECO:0000313" key="12">
    <source>
        <dbReference type="EMBL" id="GGC86068.1"/>
    </source>
</evidence>
<dbReference type="Proteomes" id="UP000637002">
    <property type="component" value="Unassembled WGS sequence"/>
</dbReference>
<dbReference type="InterPro" id="IPR027417">
    <property type="entry name" value="P-loop_NTPase"/>
</dbReference>
<dbReference type="CDD" id="cd05388">
    <property type="entry name" value="CobB_N"/>
    <property type="match status" value="1"/>
</dbReference>
<dbReference type="SUPFAM" id="SSF52317">
    <property type="entry name" value="Class I glutamine amidotransferase-like"/>
    <property type="match status" value="1"/>
</dbReference>
<protein>
    <recommendedName>
        <fullName evidence="9">Hydrogenobyrinate a,c-diamide synthase</fullName>
        <ecNumber evidence="9">6.3.5.9</ecNumber>
    </recommendedName>
    <alternativeName>
        <fullName evidence="9">Hydrogenobyrinic acid a,c-diamide synthase</fullName>
    </alternativeName>
</protein>
<comment type="similarity">
    <text evidence="9">Belongs to the CobB/CbiA family.</text>
</comment>
<gene>
    <name evidence="9 12" type="primary">cobB</name>
    <name evidence="12" type="ORF">GCM10010994_49950</name>
</gene>